<dbReference type="SUPFAM" id="SSF52540">
    <property type="entry name" value="P-loop containing nucleoside triphosphate hydrolases"/>
    <property type="match status" value="2"/>
</dbReference>
<reference evidence="7 8" key="1">
    <citation type="submission" date="2022-11" db="EMBL/GenBank/DDBJ databases">
        <title>Minimal conservation of predation-associated metabolite biosynthetic gene clusters underscores biosynthetic potential of Myxococcota including descriptions for ten novel species: Archangium lansinium sp. nov., Myxococcus landrumus sp. nov., Nannocystis bai.</title>
        <authorList>
            <person name="Ahearne A."/>
            <person name="Stevens C."/>
            <person name="Dowd S."/>
        </authorList>
    </citation>
    <scope>NUCLEOTIDE SEQUENCE [LARGE SCALE GENOMIC DNA]</scope>
    <source>
        <strain evidence="7 8">BB15-2</strain>
    </source>
</reference>
<dbReference type="Gene3D" id="1.10.8.60">
    <property type="match status" value="1"/>
</dbReference>
<dbReference type="InterPro" id="IPR027417">
    <property type="entry name" value="P-loop_NTPase"/>
</dbReference>
<accession>A0ABT5DP05</accession>
<dbReference type="RefSeq" id="WP_272083585.1">
    <property type="nucleotide sequence ID" value="NZ_JAQNDL010000001.1"/>
</dbReference>
<feature type="region of interest" description="Disordered" evidence="4">
    <location>
        <begin position="1"/>
        <end position="21"/>
    </location>
</feature>
<proteinExistence type="predicted"/>
<protein>
    <submittedName>
        <fullName evidence="7">AAA family ATPase</fullName>
    </submittedName>
</protein>
<feature type="domain" description="Clp ATPase C-terminal" evidence="6">
    <location>
        <begin position="786"/>
        <end position="878"/>
    </location>
</feature>
<evidence type="ECO:0000256" key="2">
    <source>
        <dbReference type="ARBA" id="ARBA00022840"/>
    </source>
</evidence>
<dbReference type="InterPro" id="IPR019489">
    <property type="entry name" value="Clp_ATPase_C"/>
</dbReference>
<keyword evidence="8" id="KW-1185">Reference proteome</keyword>
<dbReference type="CDD" id="cd19499">
    <property type="entry name" value="RecA-like_ClpB_Hsp104-like"/>
    <property type="match status" value="1"/>
</dbReference>
<feature type="compositionally biased region" description="Basic and acidic residues" evidence="4">
    <location>
        <begin position="242"/>
        <end position="297"/>
    </location>
</feature>
<keyword evidence="2" id="KW-0067">ATP-binding</keyword>
<dbReference type="PANTHER" id="PTHR11638:SF18">
    <property type="entry name" value="HEAT SHOCK PROTEIN 104"/>
    <property type="match status" value="1"/>
</dbReference>
<comment type="caution">
    <text evidence="7">The sequence shown here is derived from an EMBL/GenBank/DDBJ whole genome shotgun (WGS) entry which is preliminary data.</text>
</comment>
<dbReference type="InterPro" id="IPR028299">
    <property type="entry name" value="ClpA/B_CS2"/>
</dbReference>
<dbReference type="InterPro" id="IPR003959">
    <property type="entry name" value="ATPase_AAA_core"/>
</dbReference>
<evidence type="ECO:0000259" key="6">
    <source>
        <dbReference type="SMART" id="SM01086"/>
    </source>
</evidence>
<dbReference type="EMBL" id="JAQNDL010000001">
    <property type="protein sequence ID" value="MDC0715309.1"/>
    <property type="molecule type" value="Genomic_DNA"/>
</dbReference>
<gene>
    <name evidence="7" type="ORF">POL25_00305</name>
</gene>
<dbReference type="Proteomes" id="UP001221686">
    <property type="component" value="Unassembled WGS sequence"/>
</dbReference>
<dbReference type="InterPro" id="IPR001270">
    <property type="entry name" value="ClpA/B"/>
</dbReference>
<dbReference type="SMART" id="SM01086">
    <property type="entry name" value="ClpB_D2-small"/>
    <property type="match status" value="1"/>
</dbReference>
<evidence type="ECO:0000259" key="5">
    <source>
        <dbReference type="SMART" id="SM00382"/>
    </source>
</evidence>
<organism evidence="7 8">
    <name type="scientific">Nannocystis bainbridge</name>
    <dbReference type="NCBI Taxonomy" id="2995303"/>
    <lineage>
        <taxon>Bacteria</taxon>
        <taxon>Pseudomonadati</taxon>
        <taxon>Myxococcota</taxon>
        <taxon>Polyangia</taxon>
        <taxon>Nannocystales</taxon>
        <taxon>Nannocystaceae</taxon>
        <taxon>Nannocystis</taxon>
    </lineage>
</organism>
<feature type="compositionally biased region" description="Basic and acidic residues" evidence="4">
    <location>
        <begin position="164"/>
        <end position="178"/>
    </location>
</feature>
<keyword evidence="1" id="KW-0547">Nucleotide-binding</keyword>
<evidence type="ECO:0000256" key="1">
    <source>
        <dbReference type="ARBA" id="ARBA00022741"/>
    </source>
</evidence>
<feature type="region of interest" description="Disordered" evidence="4">
    <location>
        <begin position="133"/>
        <end position="315"/>
    </location>
</feature>
<dbReference type="InterPro" id="IPR050130">
    <property type="entry name" value="ClpA_ClpB"/>
</dbReference>
<dbReference type="PANTHER" id="PTHR11638">
    <property type="entry name" value="ATP-DEPENDENT CLP PROTEASE"/>
    <property type="match status" value="1"/>
</dbReference>
<dbReference type="Pfam" id="PF10431">
    <property type="entry name" value="ClpB_D2-small"/>
    <property type="match status" value="1"/>
</dbReference>
<keyword evidence="3" id="KW-0143">Chaperone</keyword>
<dbReference type="CDD" id="cd00009">
    <property type="entry name" value="AAA"/>
    <property type="match status" value="1"/>
</dbReference>
<dbReference type="Gene3D" id="3.40.50.300">
    <property type="entry name" value="P-loop containing nucleotide triphosphate hydrolases"/>
    <property type="match status" value="2"/>
</dbReference>
<dbReference type="Pfam" id="PF07724">
    <property type="entry name" value="AAA_2"/>
    <property type="match status" value="1"/>
</dbReference>
<evidence type="ECO:0000313" key="8">
    <source>
        <dbReference type="Proteomes" id="UP001221686"/>
    </source>
</evidence>
<evidence type="ECO:0000256" key="4">
    <source>
        <dbReference type="SAM" id="MobiDB-lite"/>
    </source>
</evidence>
<dbReference type="InterPro" id="IPR003593">
    <property type="entry name" value="AAA+_ATPase"/>
</dbReference>
<evidence type="ECO:0000256" key="3">
    <source>
        <dbReference type="ARBA" id="ARBA00023186"/>
    </source>
</evidence>
<evidence type="ECO:0000313" key="7">
    <source>
        <dbReference type="EMBL" id="MDC0715309.1"/>
    </source>
</evidence>
<feature type="domain" description="AAA+ ATPase" evidence="5">
    <location>
        <begin position="620"/>
        <end position="762"/>
    </location>
</feature>
<sequence>MIGPTEPGVRSGSRRTSPAAPRAGCSCELLLSLCAADSVQGVLSAHGLDVARLRAVVDELHAEVETEPADWRLRITQRGGRAADPDLDLLLALVRSADSHAYQLLERAGAACGALRKLLIDRLRALEAAALNGTGPSRHVGSAMSSETSAPRRPVVQRMSTARAGERPVRRSLADARPADLSPRTSQAGDAPRPTRGGARTWSEDQERARPVPARPTDVRTWPVDHPARVRLDASDGSPARARLEPRTWPEDQPTRARLDAAGDGPRARTWPEDQPEARPARRTAREQPRLLARTDPRPGPATALSPRPGPNAQVATAVEPEPRLAPVSQPEPRNHRLAPLDPSALPPLHGREGELARLADAVLRRSPRPPLLVGPPGSGRTLVAKHLAGLLHQPVFYLSATRYEDEDGLRADLAAVAKQGGVAILDDLDRLGGDGPPALLGALAKAWSSGQPPIVAVASPEGQARLGAWAPGLTAALDLVTLQPLEGDDLRAAVAAAAPAVLAQHGLSLGSGGRLAELVRLADRFLAGLAQPGRSLDLLDLACARTAREGRGSVQRDTWIDIVCERSGVPRERLEGQGHQDMLELEAELARKVVGHEHALSAVAQLIRRNRAGFGSQRPIATVLLLGPSGVGKTEIAKALCGALFDRPDAFVRLDMSEYAEAHAVARIVGAPPGYVGHEQGGALTDPLLKQPHCVVLLDEIEKAHRDVHQLLLQVFDEGRLTDGRGRTIDFRHAAILMTSNLGAGCLDATGDARLDEARVLEAARAAFPVELWNRIEAPLVLHPLGEAHLSRICARLVRASSDRLLRERGIRYRLTDAATRHVVGLCGTDMSLGARPLRHVLTRSVEALLADAILRGQIRAGMQVEVDLDHAGALMLLASRA</sequence>
<feature type="domain" description="AAA+ ATPase" evidence="5">
    <location>
        <begin position="367"/>
        <end position="486"/>
    </location>
</feature>
<dbReference type="SMART" id="SM00382">
    <property type="entry name" value="AAA"/>
    <property type="match status" value="2"/>
</dbReference>
<dbReference type="Pfam" id="PF00004">
    <property type="entry name" value="AAA"/>
    <property type="match status" value="1"/>
</dbReference>
<dbReference type="PROSITE" id="PS00871">
    <property type="entry name" value="CLPAB_2"/>
    <property type="match status" value="1"/>
</dbReference>
<dbReference type="PRINTS" id="PR00300">
    <property type="entry name" value="CLPPROTEASEA"/>
</dbReference>
<name>A0ABT5DP05_9BACT</name>